<sequence>MYRARDVFGAKKIIVVTQGYHIYRALYVAHKLGLSAYGVASDQRTYAGQEYRELREIIARSKDFITSVFKPLPKYLGEEIYIGGNGNLTNDK</sequence>
<evidence type="ECO:0000313" key="1">
    <source>
        <dbReference type="EMBL" id="MPN43844.1"/>
    </source>
</evidence>
<comment type="caution">
    <text evidence="1">The sequence shown here is derived from an EMBL/GenBank/DDBJ whole genome shotgun (WGS) entry which is preliminary data.</text>
</comment>
<dbReference type="AlphaFoldDB" id="A0A645I615"/>
<evidence type="ECO:0008006" key="2">
    <source>
        <dbReference type="Google" id="ProtNLM"/>
    </source>
</evidence>
<organism evidence="1">
    <name type="scientific">bioreactor metagenome</name>
    <dbReference type="NCBI Taxonomy" id="1076179"/>
    <lineage>
        <taxon>unclassified sequences</taxon>
        <taxon>metagenomes</taxon>
        <taxon>ecological metagenomes</taxon>
    </lineage>
</organism>
<name>A0A645I615_9ZZZZ</name>
<gene>
    <name evidence="1" type="ORF">SDC9_191405</name>
</gene>
<dbReference type="EMBL" id="VSSQ01102519">
    <property type="protein sequence ID" value="MPN43844.1"/>
    <property type="molecule type" value="Genomic_DNA"/>
</dbReference>
<protein>
    <recommendedName>
        <fullName evidence="2">DUF218 domain-containing protein</fullName>
    </recommendedName>
</protein>
<proteinExistence type="predicted"/>
<accession>A0A645I615</accession>
<reference evidence="1" key="1">
    <citation type="submission" date="2019-08" db="EMBL/GenBank/DDBJ databases">
        <authorList>
            <person name="Kucharzyk K."/>
            <person name="Murdoch R.W."/>
            <person name="Higgins S."/>
            <person name="Loffler F."/>
        </authorList>
    </citation>
    <scope>NUCLEOTIDE SEQUENCE</scope>
</reference>